<comment type="caution">
    <text evidence="2">The sequence shown here is derived from an EMBL/GenBank/DDBJ whole genome shotgun (WGS) entry which is preliminary data.</text>
</comment>
<evidence type="ECO:0008006" key="4">
    <source>
        <dbReference type="Google" id="ProtNLM"/>
    </source>
</evidence>
<evidence type="ECO:0000313" key="2">
    <source>
        <dbReference type="EMBL" id="PCI76942.1"/>
    </source>
</evidence>
<gene>
    <name evidence="2" type="ORF">COB21_03695</name>
</gene>
<protein>
    <recommendedName>
        <fullName evidence="4">Transporter</fullName>
    </recommendedName>
</protein>
<organism evidence="2 3">
    <name type="scientific">Aerophobetes bacterium</name>
    <dbReference type="NCBI Taxonomy" id="2030807"/>
    <lineage>
        <taxon>Bacteria</taxon>
        <taxon>Candidatus Aerophobota</taxon>
    </lineage>
</organism>
<sequence length="255" mass="28705">MILKWIRLFIGIALIANSSCFAMYAGNAVSPDMPEDGLFSRTNSNTVYHLSYTYDHTLDRTIKFLPPLETTWIQASSTSLRKNGANIGISFGNQLELFGSLGSLNFSSSPIIDYFDLYKKKEDNLYFGGGANVILVFFRQCTMGISAKYHASSQSLYQKEDDLEFKGMLQNWQLSFTLGREFIWINPYVGFAFDSLKCHFYNAQASNLAKISLEEFNPWVCVLGIGLVKNKLGYLNVEGRLIGEMAFALRASLSF</sequence>
<feature type="chain" id="PRO_5013263655" description="Transporter" evidence="1">
    <location>
        <begin position="25"/>
        <end position="255"/>
    </location>
</feature>
<accession>A0A2A4X2P7</accession>
<keyword evidence="1" id="KW-0732">Signal</keyword>
<proteinExistence type="predicted"/>
<evidence type="ECO:0000313" key="3">
    <source>
        <dbReference type="Proteomes" id="UP000218775"/>
    </source>
</evidence>
<evidence type="ECO:0000256" key="1">
    <source>
        <dbReference type="SAM" id="SignalP"/>
    </source>
</evidence>
<name>A0A2A4X2P7_UNCAE</name>
<feature type="signal peptide" evidence="1">
    <location>
        <begin position="1"/>
        <end position="24"/>
    </location>
</feature>
<dbReference type="EMBL" id="NVUK01000022">
    <property type="protein sequence ID" value="PCI76942.1"/>
    <property type="molecule type" value="Genomic_DNA"/>
</dbReference>
<reference evidence="3" key="1">
    <citation type="submission" date="2017-08" db="EMBL/GenBank/DDBJ databases">
        <title>A dynamic microbial community with high functional redundancy inhabits the cold, oxic subseafloor aquifer.</title>
        <authorList>
            <person name="Tully B.J."/>
            <person name="Wheat C.G."/>
            <person name="Glazer B.T."/>
            <person name="Huber J.A."/>
        </authorList>
    </citation>
    <scope>NUCLEOTIDE SEQUENCE [LARGE SCALE GENOMIC DNA]</scope>
</reference>
<dbReference type="Proteomes" id="UP000218775">
    <property type="component" value="Unassembled WGS sequence"/>
</dbReference>
<dbReference type="AlphaFoldDB" id="A0A2A4X2P7"/>